<dbReference type="SMART" id="SM00220">
    <property type="entry name" value="S_TKc"/>
    <property type="match status" value="1"/>
</dbReference>
<comment type="catalytic activity">
    <reaction evidence="8">
        <text>L-seryl-[protein] + ATP = O-phospho-L-seryl-[protein] + ADP + H(+)</text>
        <dbReference type="Rhea" id="RHEA:17989"/>
        <dbReference type="Rhea" id="RHEA-COMP:9863"/>
        <dbReference type="Rhea" id="RHEA-COMP:11604"/>
        <dbReference type="ChEBI" id="CHEBI:15378"/>
        <dbReference type="ChEBI" id="CHEBI:29999"/>
        <dbReference type="ChEBI" id="CHEBI:30616"/>
        <dbReference type="ChEBI" id="CHEBI:83421"/>
        <dbReference type="ChEBI" id="CHEBI:456216"/>
        <dbReference type="EC" id="2.7.11.1"/>
    </reaction>
</comment>
<evidence type="ECO:0000256" key="6">
    <source>
        <dbReference type="ARBA" id="ARBA00022840"/>
    </source>
</evidence>
<sequence length="346" mass="38459">MTKQDAFRKPLWTAIVSRPLSHKIPWRLNLGQTSSIVGERANGYHPAPEARGYCPLHIRDLLKDGRYRVLHKIWGGGNSTVWAARDLREGKYVTLKIGVTGGEKPSRELEVLQKISASPSEHTGSRNLVRLHDSFVIERPYGSHECLVLDLLGGNPQFMEGRGLPANVAKRMAKEVLLGLDCLHSQGITHGDLHAGNLSCVMLPLDHLDEHEFCEKFGEIDTYNMKRKDGKPIGPGVPRYLVLPGAFPKFFLPLSNDINGKIVDFGESFLKEKAPETVDTTQCLKPPEVMFGDPLDHRLDMWSMGCLKSHTDADMLWSSLSSLFPTGLGPITPEEYAKGVLDHLVP</sequence>
<dbReference type="SUPFAM" id="SSF56112">
    <property type="entry name" value="Protein kinase-like (PK-like)"/>
    <property type="match status" value="1"/>
</dbReference>
<dbReference type="Proteomes" id="UP001492380">
    <property type="component" value="Unassembled WGS sequence"/>
</dbReference>
<comment type="catalytic activity">
    <reaction evidence="7">
        <text>L-threonyl-[protein] + ATP = O-phospho-L-threonyl-[protein] + ADP + H(+)</text>
        <dbReference type="Rhea" id="RHEA:46608"/>
        <dbReference type="Rhea" id="RHEA-COMP:11060"/>
        <dbReference type="Rhea" id="RHEA-COMP:11605"/>
        <dbReference type="ChEBI" id="CHEBI:15378"/>
        <dbReference type="ChEBI" id="CHEBI:30013"/>
        <dbReference type="ChEBI" id="CHEBI:30616"/>
        <dbReference type="ChEBI" id="CHEBI:61977"/>
        <dbReference type="ChEBI" id="CHEBI:456216"/>
        <dbReference type="EC" id="2.7.11.1"/>
    </reaction>
</comment>
<dbReference type="PROSITE" id="PS50011">
    <property type="entry name" value="PROTEIN_KINASE_DOM"/>
    <property type="match status" value="1"/>
</dbReference>
<evidence type="ECO:0000256" key="8">
    <source>
        <dbReference type="ARBA" id="ARBA00048679"/>
    </source>
</evidence>
<dbReference type="PANTHER" id="PTHR47634">
    <property type="entry name" value="PROTEIN KINASE DOMAIN-CONTAINING PROTEIN-RELATED"/>
    <property type="match status" value="1"/>
</dbReference>
<keyword evidence="4" id="KW-0547">Nucleotide-binding</keyword>
<evidence type="ECO:0000259" key="9">
    <source>
        <dbReference type="PROSITE" id="PS50011"/>
    </source>
</evidence>
<comment type="caution">
    <text evidence="10">The sequence shown here is derived from an EMBL/GenBank/DDBJ whole genome shotgun (WGS) entry which is preliminary data.</text>
</comment>
<gene>
    <name evidence="10" type="ORF">HDK90DRAFT_468855</name>
</gene>
<evidence type="ECO:0000256" key="4">
    <source>
        <dbReference type="ARBA" id="ARBA00022741"/>
    </source>
</evidence>
<evidence type="ECO:0000256" key="2">
    <source>
        <dbReference type="ARBA" id="ARBA00022527"/>
    </source>
</evidence>
<keyword evidence="2" id="KW-0723">Serine/threonine-protein kinase</keyword>
<dbReference type="Pfam" id="PF00069">
    <property type="entry name" value="Pkinase"/>
    <property type="match status" value="1"/>
</dbReference>
<dbReference type="PANTHER" id="PTHR47634:SF9">
    <property type="entry name" value="PROTEIN KINASE DOMAIN-CONTAINING PROTEIN-RELATED"/>
    <property type="match status" value="1"/>
</dbReference>
<dbReference type="InterPro" id="IPR000719">
    <property type="entry name" value="Prot_kinase_dom"/>
</dbReference>
<dbReference type="InterPro" id="IPR011009">
    <property type="entry name" value="Kinase-like_dom_sf"/>
</dbReference>
<evidence type="ECO:0000256" key="7">
    <source>
        <dbReference type="ARBA" id="ARBA00047899"/>
    </source>
</evidence>
<reference evidence="10 11" key="1">
    <citation type="submission" date="2024-04" db="EMBL/GenBank/DDBJ databases">
        <title>Phyllosticta paracitricarpa is synonymous to the EU quarantine fungus P. citricarpa based on phylogenomic analyses.</title>
        <authorList>
            <consortium name="Lawrence Berkeley National Laboratory"/>
            <person name="Van Ingen-Buijs V.A."/>
            <person name="Van Westerhoven A.C."/>
            <person name="Haridas S."/>
            <person name="Skiadas P."/>
            <person name="Martin F."/>
            <person name="Groenewald J.Z."/>
            <person name="Crous P.W."/>
            <person name="Seidl M.F."/>
        </authorList>
    </citation>
    <scope>NUCLEOTIDE SEQUENCE [LARGE SCALE GENOMIC DNA]</scope>
    <source>
        <strain evidence="10 11">CBS 123374</strain>
    </source>
</reference>
<keyword evidence="5" id="KW-0418">Kinase</keyword>
<protein>
    <recommendedName>
        <fullName evidence="1">non-specific serine/threonine protein kinase</fullName>
        <ecNumber evidence="1">2.7.11.1</ecNumber>
    </recommendedName>
</protein>
<dbReference type="EC" id="2.7.11.1" evidence="1"/>
<dbReference type="Gene3D" id="1.10.510.10">
    <property type="entry name" value="Transferase(Phosphotransferase) domain 1"/>
    <property type="match status" value="1"/>
</dbReference>
<feature type="domain" description="Protein kinase" evidence="9">
    <location>
        <begin position="67"/>
        <end position="346"/>
    </location>
</feature>
<dbReference type="InterPro" id="IPR051334">
    <property type="entry name" value="SRPK"/>
</dbReference>
<keyword evidence="11" id="KW-1185">Reference proteome</keyword>
<dbReference type="Gene3D" id="3.30.200.20">
    <property type="entry name" value="Phosphorylase Kinase, domain 1"/>
    <property type="match status" value="1"/>
</dbReference>
<evidence type="ECO:0000256" key="1">
    <source>
        <dbReference type="ARBA" id="ARBA00012513"/>
    </source>
</evidence>
<evidence type="ECO:0000256" key="5">
    <source>
        <dbReference type="ARBA" id="ARBA00022777"/>
    </source>
</evidence>
<proteinExistence type="predicted"/>
<keyword evidence="6" id="KW-0067">ATP-binding</keyword>
<evidence type="ECO:0000313" key="10">
    <source>
        <dbReference type="EMBL" id="KAK8229403.1"/>
    </source>
</evidence>
<dbReference type="EMBL" id="JBBWRZ010000009">
    <property type="protein sequence ID" value="KAK8229403.1"/>
    <property type="molecule type" value="Genomic_DNA"/>
</dbReference>
<name>A0ABR1YH96_9PEZI</name>
<organism evidence="10 11">
    <name type="scientific">Phyllosticta capitalensis</name>
    <dbReference type="NCBI Taxonomy" id="121624"/>
    <lineage>
        <taxon>Eukaryota</taxon>
        <taxon>Fungi</taxon>
        <taxon>Dikarya</taxon>
        <taxon>Ascomycota</taxon>
        <taxon>Pezizomycotina</taxon>
        <taxon>Dothideomycetes</taxon>
        <taxon>Dothideomycetes incertae sedis</taxon>
        <taxon>Botryosphaeriales</taxon>
        <taxon>Phyllostictaceae</taxon>
        <taxon>Phyllosticta</taxon>
    </lineage>
</organism>
<evidence type="ECO:0000313" key="11">
    <source>
        <dbReference type="Proteomes" id="UP001492380"/>
    </source>
</evidence>
<keyword evidence="3" id="KW-0808">Transferase</keyword>
<accession>A0ABR1YH96</accession>
<evidence type="ECO:0000256" key="3">
    <source>
        <dbReference type="ARBA" id="ARBA00022679"/>
    </source>
</evidence>